<dbReference type="PROSITE" id="PS51831">
    <property type="entry name" value="HD"/>
    <property type="match status" value="1"/>
</dbReference>
<protein>
    <submittedName>
        <fullName evidence="3">dGTPase</fullName>
    </submittedName>
</protein>
<keyword evidence="1" id="KW-0378">Hydrolase</keyword>
<proteinExistence type="predicted"/>
<dbReference type="Proteomes" id="UP000243232">
    <property type="component" value="Chromosome I"/>
</dbReference>
<gene>
    <name evidence="3" type="ORF">SAMN05216296_0817</name>
</gene>
<dbReference type="InterPro" id="IPR003607">
    <property type="entry name" value="HD/PDEase_dom"/>
</dbReference>
<dbReference type="Gene3D" id="1.10.3410.10">
    <property type="entry name" value="putative deoxyguanosinetriphosphate triphosphohydrolase like domain"/>
    <property type="match status" value="1"/>
</dbReference>
<dbReference type="InterPro" id="IPR006261">
    <property type="entry name" value="dGTPase"/>
</dbReference>
<dbReference type="GO" id="GO:0006203">
    <property type="term" value="P:dGTP catabolic process"/>
    <property type="evidence" value="ECO:0007669"/>
    <property type="project" value="TreeGrafter"/>
</dbReference>
<dbReference type="InterPro" id="IPR050135">
    <property type="entry name" value="dGTPase-like"/>
</dbReference>
<dbReference type="Gene3D" id="1.10.3210.10">
    <property type="entry name" value="Hypothetical protein af1432"/>
    <property type="match status" value="1"/>
</dbReference>
<dbReference type="SMART" id="SM00471">
    <property type="entry name" value="HDc"/>
    <property type="match status" value="1"/>
</dbReference>
<dbReference type="Pfam" id="PF01966">
    <property type="entry name" value="HD"/>
    <property type="match status" value="1"/>
</dbReference>
<dbReference type="InterPro" id="IPR027432">
    <property type="entry name" value="dGTP_triphosphohydrolase_C"/>
</dbReference>
<dbReference type="Gene3D" id="1.10.3550.10">
    <property type="entry name" value="eoxyguanosinetriphosphate triphosphohydrolase domain-like"/>
    <property type="match status" value="1"/>
</dbReference>
<dbReference type="PANTHER" id="PTHR11373">
    <property type="entry name" value="DEOXYNUCLEOSIDE TRIPHOSPHATE TRIPHOSPHOHYDROLASE"/>
    <property type="match status" value="1"/>
</dbReference>
<dbReference type="GO" id="GO:0008832">
    <property type="term" value="F:dGTPase activity"/>
    <property type="evidence" value="ECO:0007669"/>
    <property type="project" value="TreeGrafter"/>
</dbReference>
<name>A0A1H2EIL0_9PSED</name>
<dbReference type="InterPro" id="IPR006674">
    <property type="entry name" value="HD_domain"/>
</dbReference>
<evidence type="ECO:0000259" key="2">
    <source>
        <dbReference type="PROSITE" id="PS51831"/>
    </source>
</evidence>
<evidence type="ECO:0000313" key="4">
    <source>
        <dbReference type="Proteomes" id="UP000243232"/>
    </source>
</evidence>
<dbReference type="NCBIfam" id="TIGR01353">
    <property type="entry name" value="dGTP_triPase"/>
    <property type="match status" value="1"/>
</dbReference>
<dbReference type="EMBL" id="LT629785">
    <property type="protein sequence ID" value="SDT94914.1"/>
    <property type="molecule type" value="Genomic_DNA"/>
</dbReference>
<accession>A0A1H2EIL0</accession>
<evidence type="ECO:0000256" key="1">
    <source>
        <dbReference type="ARBA" id="ARBA00022801"/>
    </source>
</evidence>
<dbReference type="STRING" id="364197.SAMN05216296_0817"/>
<dbReference type="SUPFAM" id="SSF109604">
    <property type="entry name" value="HD-domain/PDEase-like"/>
    <property type="match status" value="1"/>
</dbReference>
<evidence type="ECO:0000313" key="3">
    <source>
        <dbReference type="EMBL" id="SDT94914.1"/>
    </source>
</evidence>
<feature type="domain" description="HD" evidence="2">
    <location>
        <begin position="85"/>
        <end position="270"/>
    </location>
</feature>
<dbReference type="NCBIfam" id="NF002205">
    <property type="entry name" value="PRK01096.1"/>
    <property type="match status" value="1"/>
</dbReference>
<dbReference type="PANTHER" id="PTHR11373:SF40">
    <property type="entry name" value="DEOXYGUANOSINETRIPHOSPHATE TRIPHOSPHOHYDROLASE-LIKE PROTEIN 2"/>
    <property type="match status" value="1"/>
</dbReference>
<keyword evidence="4" id="KW-1185">Reference proteome</keyword>
<dbReference type="CDD" id="cd00077">
    <property type="entry name" value="HDc"/>
    <property type="match status" value="1"/>
</dbReference>
<dbReference type="InterPro" id="IPR023293">
    <property type="entry name" value="dGTP_triP_hydro_central_sf"/>
</dbReference>
<organism evidence="3 4">
    <name type="scientific">Pseudomonas pohangensis</name>
    <dbReference type="NCBI Taxonomy" id="364197"/>
    <lineage>
        <taxon>Bacteria</taxon>
        <taxon>Pseudomonadati</taxon>
        <taxon>Pseudomonadota</taxon>
        <taxon>Gammaproteobacteria</taxon>
        <taxon>Pseudomonadales</taxon>
        <taxon>Pseudomonadaceae</taxon>
        <taxon>Pseudomonas</taxon>
    </lineage>
</organism>
<reference evidence="4" key="1">
    <citation type="submission" date="2016-10" db="EMBL/GenBank/DDBJ databases">
        <authorList>
            <person name="Varghese N."/>
            <person name="Submissions S."/>
        </authorList>
    </citation>
    <scope>NUCLEOTIDE SEQUENCE [LARGE SCALE GENOMIC DNA]</scope>
    <source>
        <strain evidence="4">DSM 17875</strain>
    </source>
</reference>
<dbReference type="AlphaFoldDB" id="A0A1H2EIL0"/>
<sequence>MAARASQTDRNALHTTLPRSREHTLDWQTLLNRERLGKPVHSPEELGRSPFHKDHDRIIFSGAFRRLGRKTQVHPVSSNDHIHTRLTHSLEVACVGRSLGMRVGENLRSELPDWCAPTDLGVIVQSACLAHDIGNPPFGHSGEDAIRHWFQQAAGKGWLDAMSAVERDDFLNFEGNAQGFRVLTQLEYHQFDGGTRLTYATLGTYLKYPWTARHADALGYKKHKFGCYQSELPLLEQIAQKLQLPQLEPQRWARHPLVYLMEAADDICYGLIDLEDGLEMELLEYPEVEALLLDLVGDDLPETYRLLGPDDSRRRKLAILRGKAIEHLTNAAAEAFVEQQDSLLRGDLKGDLVEHMHGPAQRCVQQAKGMARQKIFQDKRKTLHEIGAYTTLEILLNAFCGAALEQHGGRTPSFKHRRILDLLGNSAPDPQWPLHRSFMRMIDFIAGMTDSYATEMAREMTGRSSPM</sequence>